<keyword evidence="2" id="KW-1185">Reference proteome</keyword>
<sequence length="411" mass="46689">MEEMEHLARTVPGALMLMCSGKEEIRLIEVARSKVQERAALMRNIRHGTPAEVAYNQFADPAPVGVCPTVILKDAHREVAHTAARHAMADHVFVRYAARHRIQDEQPFHRWKAHHQEVVGHLTELRRKVQDAVAQYAAVDDVVNIVSKQMPTHDSGQFKRWAYAAELLLDNAATVATLAIDLVHQVRHVVALEFFDTWQILQHCQARLATMREAALSTLGALRLIGNSGMEVFGLLRDVYGKFDKLTDLLERARKGVSVDVFVDNFADPVPEEVLPVALILEIMQLEMSHTVVRYGEIHRILVRFGTYFGLQDDERYQGWHSHHQHGVAHFDKAARMATEVVSGFRAARKSIAKLRDNPSLQEENILWAYGSMVLGMSFVSAAMDEVRLARHSVLLEFEEIWMILRLRRGH</sequence>
<reference evidence="1" key="1">
    <citation type="journal article" date="2013" name="Nat. Commun.">
        <title>Whole-genome sequencing of Oryza brachyantha reveals mechanisms underlying Oryza genome evolution.</title>
        <authorList>
            <person name="Chen J."/>
            <person name="Huang Q."/>
            <person name="Gao D."/>
            <person name="Wang J."/>
            <person name="Lang Y."/>
            <person name="Liu T."/>
            <person name="Li B."/>
            <person name="Bai Z."/>
            <person name="Luis Goicoechea J."/>
            <person name="Liang C."/>
            <person name="Chen C."/>
            <person name="Zhang W."/>
            <person name="Sun S."/>
            <person name="Liao Y."/>
            <person name="Zhang X."/>
            <person name="Yang L."/>
            <person name="Song C."/>
            <person name="Wang M."/>
            <person name="Shi J."/>
            <person name="Liu G."/>
            <person name="Liu J."/>
            <person name="Zhou H."/>
            <person name="Zhou W."/>
            <person name="Yu Q."/>
            <person name="An N."/>
            <person name="Chen Y."/>
            <person name="Cai Q."/>
            <person name="Wang B."/>
            <person name="Liu B."/>
            <person name="Min J."/>
            <person name="Huang Y."/>
            <person name="Wu H."/>
            <person name="Li Z."/>
            <person name="Zhang Y."/>
            <person name="Yin Y."/>
            <person name="Song W."/>
            <person name="Jiang J."/>
            <person name="Jackson S.A."/>
            <person name="Wing R.A."/>
            <person name="Wang J."/>
            <person name="Chen M."/>
        </authorList>
    </citation>
    <scope>NUCLEOTIDE SEQUENCE [LARGE SCALE GENOMIC DNA]</scope>
    <source>
        <strain evidence="1">cv. IRGC 101232</strain>
    </source>
</reference>
<protein>
    <submittedName>
        <fullName evidence="1">Uncharacterized protein</fullName>
    </submittedName>
</protein>
<dbReference type="Gramene" id="OB01G13580.1">
    <property type="protein sequence ID" value="OB01G13580.1"/>
    <property type="gene ID" value="OB01G13580"/>
</dbReference>
<dbReference type="eggNOG" id="ENOG502R55J">
    <property type="taxonomic scope" value="Eukaryota"/>
</dbReference>
<evidence type="ECO:0000313" key="2">
    <source>
        <dbReference type="Proteomes" id="UP000006038"/>
    </source>
</evidence>
<proteinExistence type="predicted"/>
<evidence type="ECO:0000313" key="1">
    <source>
        <dbReference type="EnsemblPlants" id="OB01G13580.1"/>
    </source>
</evidence>
<dbReference type="OMA" id="EYSEAWS"/>
<dbReference type="AlphaFoldDB" id="J3KWK2"/>
<name>J3KWK2_ORYBR</name>
<reference evidence="1" key="2">
    <citation type="submission" date="2013-04" db="UniProtKB">
        <authorList>
            <consortium name="EnsemblPlants"/>
        </authorList>
    </citation>
    <scope>IDENTIFICATION</scope>
</reference>
<organism evidence="1">
    <name type="scientific">Oryza brachyantha</name>
    <name type="common">malo sina</name>
    <dbReference type="NCBI Taxonomy" id="4533"/>
    <lineage>
        <taxon>Eukaryota</taxon>
        <taxon>Viridiplantae</taxon>
        <taxon>Streptophyta</taxon>
        <taxon>Embryophyta</taxon>
        <taxon>Tracheophyta</taxon>
        <taxon>Spermatophyta</taxon>
        <taxon>Magnoliopsida</taxon>
        <taxon>Liliopsida</taxon>
        <taxon>Poales</taxon>
        <taxon>Poaceae</taxon>
        <taxon>BOP clade</taxon>
        <taxon>Oryzoideae</taxon>
        <taxon>Oryzeae</taxon>
        <taxon>Oryzinae</taxon>
        <taxon>Oryza</taxon>
    </lineage>
</organism>
<dbReference type="Proteomes" id="UP000006038">
    <property type="component" value="Chromosome 1"/>
</dbReference>
<dbReference type="HOGENOM" id="CLU_033499_0_0_1"/>
<accession>J3KWK2</accession>
<dbReference type="EnsemblPlants" id="OB01G13580.1">
    <property type="protein sequence ID" value="OB01G13580.1"/>
    <property type="gene ID" value="OB01G13580"/>
</dbReference>